<keyword evidence="8" id="KW-1185">Reference proteome</keyword>
<dbReference type="EMBL" id="NPEF02000004">
    <property type="protein sequence ID" value="MDV6234969.1"/>
    <property type="molecule type" value="Genomic_DNA"/>
</dbReference>
<dbReference type="InterPro" id="IPR051533">
    <property type="entry name" value="WaaL-like"/>
</dbReference>
<keyword evidence="4 5" id="KW-0472">Membrane</keyword>
<evidence type="ECO:0000313" key="7">
    <source>
        <dbReference type="EMBL" id="MDV6234969.1"/>
    </source>
</evidence>
<dbReference type="PANTHER" id="PTHR37422">
    <property type="entry name" value="TEICHURONIC ACID BIOSYNTHESIS PROTEIN TUAE"/>
    <property type="match status" value="1"/>
</dbReference>
<dbReference type="PANTHER" id="PTHR37422:SF13">
    <property type="entry name" value="LIPOPOLYSACCHARIDE BIOSYNTHESIS PROTEIN PA4999-RELATED"/>
    <property type="match status" value="1"/>
</dbReference>
<reference evidence="7 8" key="1">
    <citation type="journal article" date="2018" name="Microb. Genom.">
        <title>Deciphering the unexplored Leptospira diversity from soils uncovers genomic evolution to virulence.</title>
        <authorList>
            <person name="Thibeaux R."/>
            <person name="Iraola G."/>
            <person name="Ferres I."/>
            <person name="Bierque E."/>
            <person name="Girault D."/>
            <person name="Soupe-Gilbert M.E."/>
            <person name="Picardeau M."/>
            <person name="Goarant C."/>
        </authorList>
    </citation>
    <scope>NUCLEOTIDE SEQUENCE [LARGE SCALE GENOMIC DNA]</scope>
    <source>
        <strain evidence="7 8">ATI7-C-A5</strain>
    </source>
</reference>
<organism evidence="7 8">
    <name type="scientific">Leptospira ellisii</name>
    <dbReference type="NCBI Taxonomy" id="2023197"/>
    <lineage>
        <taxon>Bacteria</taxon>
        <taxon>Pseudomonadati</taxon>
        <taxon>Spirochaetota</taxon>
        <taxon>Spirochaetia</taxon>
        <taxon>Leptospirales</taxon>
        <taxon>Leptospiraceae</taxon>
        <taxon>Leptospira</taxon>
    </lineage>
</organism>
<feature type="transmembrane region" description="Helical" evidence="5">
    <location>
        <begin position="407"/>
        <end position="426"/>
    </location>
</feature>
<dbReference type="RefSeq" id="WP_317572126.1">
    <property type="nucleotide sequence ID" value="NZ_NPEF02000004.1"/>
</dbReference>
<feature type="transmembrane region" description="Helical" evidence="5">
    <location>
        <begin position="369"/>
        <end position="395"/>
    </location>
</feature>
<evidence type="ECO:0000256" key="2">
    <source>
        <dbReference type="ARBA" id="ARBA00022692"/>
    </source>
</evidence>
<comment type="subcellular location">
    <subcellularLocation>
        <location evidence="1">Membrane</location>
        <topology evidence="1">Multi-pass membrane protein</topology>
    </subcellularLocation>
</comment>
<feature type="transmembrane region" description="Helical" evidence="5">
    <location>
        <begin position="215"/>
        <end position="233"/>
    </location>
</feature>
<protein>
    <submittedName>
        <fullName evidence="7">O-antigen ligase family protein</fullName>
    </submittedName>
</protein>
<evidence type="ECO:0000256" key="3">
    <source>
        <dbReference type="ARBA" id="ARBA00022989"/>
    </source>
</evidence>
<feature type="transmembrane region" description="Helical" evidence="5">
    <location>
        <begin position="127"/>
        <end position="145"/>
    </location>
</feature>
<dbReference type="GO" id="GO:0016020">
    <property type="term" value="C:membrane"/>
    <property type="evidence" value="ECO:0007669"/>
    <property type="project" value="UniProtKB-SubCell"/>
</dbReference>
<evidence type="ECO:0000259" key="6">
    <source>
        <dbReference type="Pfam" id="PF04932"/>
    </source>
</evidence>
<dbReference type="Pfam" id="PF04932">
    <property type="entry name" value="Wzy_C"/>
    <property type="match status" value="1"/>
</dbReference>
<evidence type="ECO:0000256" key="1">
    <source>
        <dbReference type="ARBA" id="ARBA00004141"/>
    </source>
</evidence>
<keyword evidence="2 5" id="KW-0812">Transmembrane</keyword>
<accession>A0AAE4QL38</accession>
<evidence type="ECO:0000313" key="8">
    <source>
        <dbReference type="Proteomes" id="UP000232122"/>
    </source>
</evidence>
<feature type="transmembrane region" description="Helical" evidence="5">
    <location>
        <begin position="239"/>
        <end position="258"/>
    </location>
</feature>
<feature type="transmembrane region" description="Helical" evidence="5">
    <location>
        <begin position="177"/>
        <end position="203"/>
    </location>
</feature>
<proteinExistence type="predicted"/>
<evidence type="ECO:0000256" key="5">
    <source>
        <dbReference type="SAM" id="Phobius"/>
    </source>
</evidence>
<sequence length="687" mass="78844">MKETVWNRMEKVSLFSLCLFLVAFPLSVSVSQIFAGLTIAAGLPFLILRKNEDDSKNGALLPFLFFLGIYLLAFFSSLTRAGKNPIGSFFLTYVKRSEFGDFWMLFLLPISARIASSEKNRTVLKRWIFFSAYLLVATGCISLFTEVRLGKFVSNGFKYALGDRLQHFSGNVGPVKLYLPIGMMNTHLTYGGLLGLLLPGLILEWFGTWNRKKDAFFWFQTVCVAIGLVVLLLNQSRSIWLGIFFLFLCCFLHGNRTLRKRLPSVSKRGKWTAVAILVLILLSSVFLLKDNWLIRRSVSQIFEIHNTENQRYYIYKNTLPIIRENPWFGVGGGNYTEFHRRRSETMIAREEQLWYELSITPRGHAHNDLLHWTTIGGVFAGILFLIFWGKLFLSFFGRNLEERFETLSLRSIGILALFPAGFFQCYLLDDEVVLPFFVFCGFFLAGKNADAGSSETTTVQNEGSAKGFGLGAAFRKRIRVLIQTVSALGIPLFLYWIFWIPRLNLEPLEAYNRRIRSADPGLIREVQKNILKFESNWNEKRDGASGISPRQAELPFQVEGCLTHRYPDPPQPRTEPFTFRIYVPERDENPPAHAEITMIERESFDQDQAYWAHAEKELKTSRFELKKGKNPIRPEDVLPKGPSLGFPNGVFFHDFRIRFSGFHNGKKADIPRLYFGRICDTELPLTR</sequence>
<feature type="transmembrane region" description="Helical" evidence="5">
    <location>
        <begin position="480"/>
        <end position="499"/>
    </location>
</feature>
<dbReference type="AlphaFoldDB" id="A0AAE4QL38"/>
<dbReference type="Proteomes" id="UP000232122">
    <property type="component" value="Unassembled WGS sequence"/>
</dbReference>
<dbReference type="InterPro" id="IPR007016">
    <property type="entry name" value="O-antigen_ligase-rel_domated"/>
</dbReference>
<feature type="domain" description="O-antigen ligase-related" evidence="6">
    <location>
        <begin position="224"/>
        <end position="385"/>
    </location>
</feature>
<comment type="caution">
    <text evidence="7">The sequence shown here is derived from an EMBL/GenBank/DDBJ whole genome shotgun (WGS) entry which is preliminary data.</text>
</comment>
<feature type="transmembrane region" description="Helical" evidence="5">
    <location>
        <begin position="432"/>
        <end position="449"/>
    </location>
</feature>
<keyword evidence="3 5" id="KW-1133">Transmembrane helix</keyword>
<feature type="transmembrane region" description="Helical" evidence="5">
    <location>
        <begin position="59"/>
        <end position="79"/>
    </location>
</feature>
<evidence type="ECO:0000256" key="4">
    <source>
        <dbReference type="ARBA" id="ARBA00023136"/>
    </source>
</evidence>
<feature type="transmembrane region" description="Helical" evidence="5">
    <location>
        <begin position="14"/>
        <end position="47"/>
    </location>
</feature>
<dbReference type="GO" id="GO:0016874">
    <property type="term" value="F:ligase activity"/>
    <property type="evidence" value="ECO:0007669"/>
    <property type="project" value="UniProtKB-KW"/>
</dbReference>
<feature type="transmembrane region" description="Helical" evidence="5">
    <location>
        <begin position="270"/>
        <end position="288"/>
    </location>
</feature>
<keyword evidence="7" id="KW-0436">Ligase</keyword>
<gene>
    <name evidence="7" type="ORF">CH379_004925</name>
</gene>
<name>A0AAE4QL38_9LEPT</name>